<reference evidence="15 16" key="1">
    <citation type="submission" date="2012-09" db="EMBL/GenBank/DDBJ databases">
        <authorList>
            <person name="Dupont C.L."/>
            <person name="Rusch D.B."/>
            <person name="Lombardo M.-J."/>
            <person name="Novotny M."/>
            <person name="Yee-Greenbaum J."/>
            <person name="Laskin R."/>
        </authorList>
    </citation>
    <scope>NUCLEOTIDE SEQUENCE [LARGE SCALE GENOMIC DNA]</scope>
    <source>
        <strain evidence="15">SAR86E</strain>
    </source>
</reference>
<accession>K6G5X4</accession>
<keyword evidence="6" id="KW-0228">DNA excision</keyword>
<dbReference type="GO" id="GO:0005737">
    <property type="term" value="C:cytoplasm"/>
    <property type="evidence" value="ECO:0007669"/>
    <property type="project" value="UniProtKB-SubCell"/>
</dbReference>
<dbReference type="GO" id="GO:0004518">
    <property type="term" value="F:nuclease activity"/>
    <property type="evidence" value="ECO:0007669"/>
    <property type="project" value="UniProtKB-KW"/>
</dbReference>
<evidence type="ECO:0000256" key="12">
    <source>
        <dbReference type="ARBA" id="ARBA00039316"/>
    </source>
</evidence>
<dbReference type="PANTHER" id="PTHR43152:SF3">
    <property type="entry name" value="UVRABC SYSTEM PROTEIN A"/>
    <property type="match status" value="1"/>
</dbReference>
<evidence type="ECO:0000313" key="15">
    <source>
        <dbReference type="EMBL" id="EKO36549.1"/>
    </source>
</evidence>
<keyword evidence="8" id="KW-0267">Excision nuclease</keyword>
<evidence type="ECO:0000256" key="8">
    <source>
        <dbReference type="ARBA" id="ARBA00022881"/>
    </source>
</evidence>
<keyword evidence="3" id="KW-0677">Repeat</keyword>
<evidence type="ECO:0000256" key="11">
    <source>
        <dbReference type="ARBA" id="ARBA00038000"/>
    </source>
</evidence>
<evidence type="ECO:0000256" key="2">
    <source>
        <dbReference type="ARBA" id="ARBA00022490"/>
    </source>
</evidence>
<evidence type="ECO:0000256" key="6">
    <source>
        <dbReference type="ARBA" id="ARBA00022769"/>
    </source>
</evidence>
<keyword evidence="4" id="KW-0547">Nucleotide-binding</keyword>
<dbReference type="PANTHER" id="PTHR43152">
    <property type="entry name" value="UVRABC SYSTEM PROTEIN A"/>
    <property type="match status" value="1"/>
</dbReference>
<gene>
    <name evidence="15" type="ORF">B273_1439</name>
</gene>
<organism evidence="15 16">
    <name type="scientific">SAR86 cluster bacterium SAR86E</name>
    <dbReference type="NCBI Taxonomy" id="1208365"/>
    <lineage>
        <taxon>Bacteria</taxon>
        <taxon>Pseudomonadati</taxon>
        <taxon>Pseudomonadota</taxon>
        <taxon>Gammaproteobacteria</taxon>
        <taxon>SAR86 cluster</taxon>
    </lineage>
</organism>
<dbReference type="Proteomes" id="UP000010310">
    <property type="component" value="Unassembled WGS sequence"/>
</dbReference>
<name>K6G5X4_9GAMM</name>
<evidence type="ECO:0000256" key="14">
    <source>
        <dbReference type="SAM" id="MobiDB-lite"/>
    </source>
</evidence>
<evidence type="ECO:0000256" key="1">
    <source>
        <dbReference type="ARBA" id="ARBA00004496"/>
    </source>
</evidence>
<dbReference type="GO" id="GO:0006281">
    <property type="term" value="P:DNA repair"/>
    <property type="evidence" value="ECO:0007669"/>
    <property type="project" value="UniProtKB-KW"/>
</dbReference>
<sequence>MEHLDKVIGIDQSPIGRTPRSNPATYTGLFSHIRDLFSQSEEARTRGYKPGRFSFNVKGGRCEACQGDGMIK</sequence>
<evidence type="ECO:0000256" key="4">
    <source>
        <dbReference type="ARBA" id="ARBA00022741"/>
    </source>
</evidence>
<dbReference type="EMBL" id="AMWX01000007">
    <property type="protein sequence ID" value="EKO36549.1"/>
    <property type="molecule type" value="Genomic_DNA"/>
</dbReference>
<evidence type="ECO:0000256" key="7">
    <source>
        <dbReference type="ARBA" id="ARBA00022840"/>
    </source>
</evidence>
<dbReference type="GO" id="GO:0005524">
    <property type="term" value="F:ATP binding"/>
    <property type="evidence" value="ECO:0007669"/>
    <property type="project" value="UniProtKB-KW"/>
</dbReference>
<dbReference type="STRING" id="1208365.B273_1439"/>
<evidence type="ECO:0000256" key="3">
    <source>
        <dbReference type="ARBA" id="ARBA00022737"/>
    </source>
</evidence>
<proteinExistence type="inferred from homology"/>
<feature type="region of interest" description="Disordered" evidence="14">
    <location>
        <begin position="1"/>
        <end position="23"/>
    </location>
</feature>
<dbReference type="AlphaFoldDB" id="K6G5X4"/>
<keyword evidence="7" id="KW-0067">ATP-binding</keyword>
<keyword evidence="10" id="KW-0234">DNA repair</keyword>
<dbReference type="Gene3D" id="3.40.50.300">
    <property type="entry name" value="P-loop containing nucleotide triphosphate hydrolases"/>
    <property type="match status" value="1"/>
</dbReference>
<feature type="non-terminal residue" evidence="15">
    <location>
        <position position="72"/>
    </location>
</feature>
<keyword evidence="16" id="KW-1185">Reference proteome</keyword>
<evidence type="ECO:0000256" key="13">
    <source>
        <dbReference type="ARBA" id="ARBA00042156"/>
    </source>
</evidence>
<comment type="caution">
    <text evidence="15">The sequence shown here is derived from an EMBL/GenBank/DDBJ whole genome shotgun (WGS) entry which is preliminary data.</text>
</comment>
<dbReference type="InterPro" id="IPR027417">
    <property type="entry name" value="P-loop_NTPase"/>
</dbReference>
<comment type="similarity">
    <text evidence="11">Belongs to the ABC transporter superfamily. UvrA family.</text>
</comment>
<evidence type="ECO:0000256" key="5">
    <source>
        <dbReference type="ARBA" id="ARBA00022763"/>
    </source>
</evidence>
<evidence type="ECO:0000256" key="9">
    <source>
        <dbReference type="ARBA" id="ARBA00023125"/>
    </source>
</evidence>
<protein>
    <recommendedName>
        <fullName evidence="12">UvrABC system protein A</fullName>
    </recommendedName>
    <alternativeName>
        <fullName evidence="13">Excinuclease ABC subunit A</fullName>
    </alternativeName>
</protein>
<evidence type="ECO:0000256" key="10">
    <source>
        <dbReference type="ARBA" id="ARBA00023204"/>
    </source>
</evidence>
<comment type="subcellular location">
    <subcellularLocation>
        <location evidence="1">Cytoplasm</location>
    </subcellularLocation>
</comment>
<keyword evidence="9" id="KW-0238">DNA-binding</keyword>
<keyword evidence="5" id="KW-0227">DNA damage</keyword>
<keyword evidence="2" id="KW-0963">Cytoplasm</keyword>
<dbReference type="GO" id="GO:0003677">
    <property type="term" value="F:DNA binding"/>
    <property type="evidence" value="ECO:0007669"/>
    <property type="project" value="UniProtKB-KW"/>
</dbReference>
<evidence type="ECO:0000313" key="16">
    <source>
        <dbReference type="Proteomes" id="UP000010310"/>
    </source>
</evidence>